<evidence type="ECO:0000256" key="1">
    <source>
        <dbReference type="ARBA" id="ARBA00022801"/>
    </source>
</evidence>
<dbReference type="Gene3D" id="3.40.50.850">
    <property type="entry name" value="Isochorismatase-like"/>
    <property type="match status" value="1"/>
</dbReference>
<sequence>MSKIHPFEMPGWATERILARQGRLHVHDSLPADRTALVVVDMQNYFLDPQSGASVPNARAIVDNINRLAKALRQAGGTVIWIRTLYTEQALAEIPHFHQTLLTPARFETRCAALDREAKGSQIWPNLDVRDEDMIVEKTRYSGVIQGAGDLEHRLRAAGIEAILVGGTMTNACCDSTARDAMMLNFRTTMVHDACASLRDDEHAFALINFALFFGDVTDTTTLIERYS</sequence>
<feature type="domain" description="Isochorismatase-like" evidence="2">
    <location>
        <begin position="35"/>
        <end position="221"/>
    </location>
</feature>
<keyword evidence="1" id="KW-0378">Hydrolase</keyword>
<dbReference type="OrthoDB" id="8477867at2"/>
<evidence type="ECO:0000259" key="2">
    <source>
        <dbReference type="Pfam" id="PF00857"/>
    </source>
</evidence>
<dbReference type="EMBL" id="FNBL01000003">
    <property type="protein sequence ID" value="SDF29402.1"/>
    <property type="molecule type" value="Genomic_DNA"/>
</dbReference>
<organism evidence="3 4">
    <name type="scientific">Celeribacter baekdonensis</name>
    <dbReference type="NCBI Taxonomy" id="875171"/>
    <lineage>
        <taxon>Bacteria</taxon>
        <taxon>Pseudomonadati</taxon>
        <taxon>Pseudomonadota</taxon>
        <taxon>Alphaproteobacteria</taxon>
        <taxon>Rhodobacterales</taxon>
        <taxon>Roseobacteraceae</taxon>
        <taxon>Celeribacter</taxon>
    </lineage>
</organism>
<dbReference type="SUPFAM" id="SSF52499">
    <property type="entry name" value="Isochorismatase-like hydrolases"/>
    <property type="match status" value="1"/>
</dbReference>
<dbReference type="InterPro" id="IPR000868">
    <property type="entry name" value="Isochorismatase-like_dom"/>
</dbReference>
<dbReference type="InterPro" id="IPR050272">
    <property type="entry name" value="Isochorismatase-like_hydrls"/>
</dbReference>
<dbReference type="InterPro" id="IPR036380">
    <property type="entry name" value="Isochorismatase-like_sf"/>
</dbReference>
<dbReference type="AlphaFoldDB" id="A0A1G7JWZ4"/>
<evidence type="ECO:0000313" key="4">
    <source>
        <dbReference type="Proteomes" id="UP000182284"/>
    </source>
</evidence>
<evidence type="ECO:0000313" key="3">
    <source>
        <dbReference type="EMBL" id="SDF29402.1"/>
    </source>
</evidence>
<name>A0A1G7JWZ4_9RHOB</name>
<dbReference type="Pfam" id="PF00857">
    <property type="entry name" value="Isochorismatase"/>
    <property type="match status" value="1"/>
</dbReference>
<accession>A0A1G7JWZ4</accession>
<dbReference type="PANTHER" id="PTHR43540:SF6">
    <property type="entry name" value="ISOCHORISMATASE-LIKE DOMAIN-CONTAINING PROTEIN"/>
    <property type="match status" value="1"/>
</dbReference>
<proteinExistence type="predicted"/>
<gene>
    <name evidence="3" type="ORF">SAMN04488117_103242</name>
</gene>
<protein>
    <submittedName>
        <fullName evidence="3">Nicotinamidase-related amidase</fullName>
    </submittedName>
</protein>
<reference evidence="3 4" key="1">
    <citation type="submission" date="2016-10" db="EMBL/GenBank/DDBJ databases">
        <authorList>
            <person name="de Groot N.N."/>
        </authorList>
    </citation>
    <scope>NUCLEOTIDE SEQUENCE [LARGE SCALE GENOMIC DNA]</scope>
    <source>
        <strain evidence="3 4">DSM 27375</strain>
    </source>
</reference>
<dbReference type="PANTHER" id="PTHR43540">
    <property type="entry name" value="PEROXYUREIDOACRYLATE/UREIDOACRYLATE AMIDOHYDROLASE-RELATED"/>
    <property type="match status" value="1"/>
</dbReference>
<dbReference type="GO" id="GO:0016787">
    <property type="term" value="F:hydrolase activity"/>
    <property type="evidence" value="ECO:0007669"/>
    <property type="project" value="UniProtKB-KW"/>
</dbReference>
<dbReference type="RefSeq" id="WP_074643084.1">
    <property type="nucleotide sequence ID" value="NZ_FNBL01000003.1"/>
</dbReference>
<dbReference type="CDD" id="cd00431">
    <property type="entry name" value="cysteine_hydrolases"/>
    <property type="match status" value="1"/>
</dbReference>
<dbReference type="Proteomes" id="UP000182284">
    <property type="component" value="Unassembled WGS sequence"/>
</dbReference>